<dbReference type="PANTHER" id="PTHR33925">
    <property type="entry name" value="PLASTID DIVISION PROTEIN CDP1, CHLOROPLASTIC-RELATED"/>
    <property type="match status" value="1"/>
</dbReference>
<dbReference type="Gene3D" id="1.10.287.110">
    <property type="entry name" value="DnaJ domain"/>
    <property type="match status" value="1"/>
</dbReference>
<dbReference type="InterPro" id="IPR025344">
    <property type="entry name" value="CDP1-like_IMS"/>
</dbReference>
<dbReference type="Proteomes" id="UP000001203">
    <property type="component" value="Chromosome circular"/>
</dbReference>
<dbReference type="InterPro" id="IPR001623">
    <property type="entry name" value="DnaJ_domain"/>
</dbReference>
<dbReference type="InterPro" id="IPR058032">
    <property type="entry name" value="CDP1-like_a_solenoid_1"/>
</dbReference>
<reference evidence="3 4" key="1">
    <citation type="journal article" date="2008" name="Proc. Natl. Acad. Sci. U.S.A.">
        <title>The genome of Cyanothece 51142, a unicellular diazotrophic cyanobacterium important in the marine nitrogen cycle.</title>
        <authorList>
            <person name="Welsh E.A."/>
            <person name="Liberton M."/>
            <person name="Stoeckel J."/>
            <person name="Loh T."/>
            <person name="Elvitigala T."/>
            <person name="Wang C."/>
            <person name="Wollam A."/>
            <person name="Fulton R.S."/>
            <person name="Clifton S.W."/>
            <person name="Jacobs J.M."/>
            <person name="Aurora R."/>
            <person name="Ghosh B.K."/>
            <person name="Sherman L.A."/>
            <person name="Smith R.D."/>
            <person name="Wilson R.K."/>
            <person name="Pakrasi H.B."/>
        </authorList>
    </citation>
    <scope>NUCLEOTIDE SEQUENCE [LARGE SCALE GENOMIC DNA]</scope>
    <source>
        <strain evidence="4">ATCC 51142 / BH68</strain>
    </source>
</reference>
<evidence type="ECO:0000256" key="1">
    <source>
        <dbReference type="SAM" id="MobiDB-lite"/>
    </source>
</evidence>
<dbReference type="SMART" id="SM00271">
    <property type="entry name" value="DnaJ"/>
    <property type="match status" value="1"/>
</dbReference>
<organism evidence="3 4">
    <name type="scientific">Crocosphaera subtropica (strain ATCC 51142 / BH68)</name>
    <name type="common">Cyanothece sp. (strain ATCC 51142)</name>
    <dbReference type="NCBI Taxonomy" id="43989"/>
    <lineage>
        <taxon>Bacteria</taxon>
        <taxon>Bacillati</taxon>
        <taxon>Cyanobacteriota</taxon>
        <taxon>Cyanophyceae</taxon>
        <taxon>Oscillatoriophycideae</taxon>
        <taxon>Chroococcales</taxon>
        <taxon>Aphanothecaceae</taxon>
        <taxon>Crocosphaera</taxon>
        <taxon>Crocosphaera subtropica</taxon>
    </lineage>
</organism>
<feature type="compositionally biased region" description="Polar residues" evidence="1">
    <location>
        <begin position="85"/>
        <end position="100"/>
    </location>
</feature>
<dbReference type="Pfam" id="PF00226">
    <property type="entry name" value="DnaJ"/>
    <property type="match status" value="1"/>
</dbReference>
<feature type="region of interest" description="Disordered" evidence="1">
    <location>
        <begin position="420"/>
        <end position="448"/>
    </location>
</feature>
<feature type="domain" description="J" evidence="2">
    <location>
        <begin position="6"/>
        <end position="70"/>
    </location>
</feature>
<dbReference type="RefSeq" id="WP_009546783.1">
    <property type="nucleotide sequence ID" value="NC_010546.1"/>
</dbReference>
<protein>
    <recommendedName>
        <fullName evidence="2">J domain-containing protein</fullName>
    </recommendedName>
</protein>
<gene>
    <name evidence="3" type="ordered locus">cce_0291</name>
</gene>
<dbReference type="KEGG" id="cyt:cce_0291"/>
<proteinExistence type="predicted"/>
<dbReference type="Pfam" id="PF23468">
    <property type="entry name" value="ARC6"/>
    <property type="match status" value="1"/>
</dbReference>
<dbReference type="eggNOG" id="COG0484">
    <property type="taxonomic scope" value="Bacteria"/>
</dbReference>
<evidence type="ECO:0000313" key="3">
    <source>
        <dbReference type="EMBL" id="ACB49642.1"/>
    </source>
</evidence>
<dbReference type="PANTHER" id="PTHR33925:SF1">
    <property type="entry name" value="PROTEIN ACCUMULATION AND REPLICATION OF CHLOROPLASTS 6, CHLOROPLASTIC"/>
    <property type="match status" value="1"/>
</dbReference>
<dbReference type="CDD" id="cd06257">
    <property type="entry name" value="DnaJ"/>
    <property type="match status" value="1"/>
</dbReference>
<dbReference type="PROSITE" id="PS50076">
    <property type="entry name" value="DNAJ_2"/>
    <property type="match status" value="1"/>
</dbReference>
<feature type="region of interest" description="Disordered" evidence="1">
    <location>
        <begin position="480"/>
        <end position="533"/>
    </location>
</feature>
<dbReference type="SUPFAM" id="SSF46565">
    <property type="entry name" value="Chaperone J-domain"/>
    <property type="match status" value="1"/>
</dbReference>
<sequence>MRIPLDYYRILGIFPQVTDEQLRQAYRDRSIQLPRREYSNQAIQSRRQLLEQAYGVLSNPAQKAKYEAQFWQDQASYQEAGESPSPRSATEAVSESSPLTTAEIDIEPEQLTGSLLILHELGEYELVIKYGESYLQTLPTSSLSLDIDDTATKHRTDTILSIALAYLEISREQWHQQAYEPAALAGTQGLTLLEKNNLFPSIQTEIRAELHKLRPYRILELLAAPLKNTVPRQTGIKLLQSMLEERQGIDGKGDDHSGLGIDDFLRFIQQIRTYLTAEEQKDIFIEEAQRPSSVAAYLGVYALIAQGFAQKQPSLILEAKTVLEGLEPRQDVSIEQSIVALLLGQTQAAAQALERCQDQQALKFIRENSQGAPDLLPGLCRYGEHWLQTEVFAHFRDLKEKTASLKEYFADQDVQTYLNQLLTPSPPKPQGVMNPEKNPPSRSRLHNNRRYPRYQPLEQGNAALDPVSLPVRSLSPIDIRDVRRRKRKQYAPKPDPQPIRETVLEQSPNRKPASTQTVPLAKTLPTRPPRRSPKVGLTAVAIVGGVGLIGLGITWMSKANSPLSALEKGQYSVSLHQPLIDIPSADAQMVTATGMLTLEGAQQVVETWLSSKSQAFGQSHDIESLKTILANPLLSRWQRQAQQLQQNQNYWTYKHQVQVNSFKPSTNNPNQAVVDANVQESAQYYQGGRVSRSYNDNLRVRYDLIRQGDRWLIQGINVIN</sequence>
<dbReference type="InterPro" id="IPR036869">
    <property type="entry name" value="J_dom_sf"/>
</dbReference>
<accession>B1X101</accession>
<evidence type="ECO:0000259" key="2">
    <source>
        <dbReference type="PROSITE" id="PS50076"/>
    </source>
</evidence>
<name>B1X101_CROS5</name>
<dbReference type="EMBL" id="CP000806">
    <property type="protein sequence ID" value="ACB49642.1"/>
    <property type="molecule type" value="Genomic_DNA"/>
</dbReference>
<dbReference type="InterPro" id="IPR057137">
    <property type="entry name" value="CDP1-like_a_solenoid_2"/>
</dbReference>
<evidence type="ECO:0000313" key="4">
    <source>
        <dbReference type="Proteomes" id="UP000001203"/>
    </source>
</evidence>
<keyword evidence="4" id="KW-1185">Reference proteome</keyword>
<dbReference type="OrthoDB" id="415891at2"/>
<dbReference type="HOGENOM" id="CLU_364022_0_0_3"/>
<dbReference type="Pfam" id="PF25515">
    <property type="entry name" value="Arm_PDR"/>
    <property type="match status" value="1"/>
</dbReference>
<dbReference type="InterPro" id="IPR044685">
    <property type="entry name" value="CPD1-like"/>
</dbReference>
<dbReference type="STRING" id="43989.cce_0291"/>
<feature type="compositionally biased region" description="Polar residues" evidence="1">
    <location>
        <begin position="504"/>
        <end position="518"/>
    </location>
</feature>
<dbReference type="Pfam" id="PF13355">
    <property type="entry name" value="ARC6-like_IMS"/>
    <property type="match status" value="1"/>
</dbReference>
<feature type="region of interest" description="Disordered" evidence="1">
    <location>
        <begin position="77"/>
        <end position="103"/>
    </location>
</feature>
<dbReference type="AlphaFoldDB" id="B1X101"/>